<feature type="compositionally biased region" description="Basic and acidic residues" evidence="1">
    <location>
        <begin position="168"/>
        <end position="195"/>
    </location>
</feature>
<dbReference type="AlphaFoldDB" id="A0ABD3GYS4"/>
<sequence>MFDNRENVETIEQQDVVFAGGSSSFRNANVTSFQARKAVRDAVDERRSPLVETTNTYRGAARSASVSPECKKQEQKPETKVEVEEVHSQKNAAVTRAEEDFTPVTGRKAQEQTPAKVLSANPYEALAVEEVQEVLQEAGKEKTEVEVSVPGVTATEVQLTTPSSAEMEVDKETKRKQEAQSKESKEAVAEGEEKVMVTTPEPGTSQVQGANKPGSQSKAIRKSKRGTNAGTQKGAPNHTTVS</sequence>
<evidence type="ECO:0000313" key="3">
    <source>
        <dbReference type="Proteomes" id="UP001633002"/>
    </source>
</evidence>
<reference evidence="2 3" key="1">
    <citation type="submission" date="2024-09" db="EMBL/GenBank/DDBJ databases">
        <title>Chromosome-scale assembly of Riccia sorocarpa.</title>
        <authorList>
            <person name="Paukszto L."/>
        </authorList>
    </citation>
    <scope>NUCLEOTIDE SEQUENCE [LARGE SCALE GENOMIC DNA]</scope>
    <source>
        <strain evidence="2">LP-2024</strain>
        <tissue evidence="2">Aerial parts of the thallus</tissue>
    </source>
</reference>
<keyword evidence="3" id="KW-1185">Reference proteome</keyword>
<feature type="compositionally biased region" description="Polar residues" evidence="1">
    <location>
        <begin position="155"/>
        <end position="164"/>
    </location>
</feature>
<comment type="caution">
    <text evidence="2">The sequence shown here is derived from an EMBL/GenBank/DDBJ whole genome shotgun (WGS) entry which is preliminary data.</text>
</comment>
<accession>A0ABD3GYS4</accession>
<feature type="region of interest" description="Disordered" evidence="1">
    <location>
        <begin position="41"/>
        <end position="115"/>
    </location>
</feature>
<feature type="compositionally biased region" description="Basic and acidic residues" evidence="1">
    <location>
        <begin position="69"/>
        <end position="88"/>
    </location>
</feature>
<protein>
    <submittedName>
        <fullName evidence="2">Uncharacterized protein</fullName>
    </submittedName>
</protein>
<proteinExistence type="predicted"/>
<evidence type="ECO:0000313" key="2">
    <source>
        <dbReference type="EMBL" id="KAL3684283.1"/>
    </source>
</evidence>
<dbReference type="EMBL" id="JBJQOH010000006">
    <property type="protein sequence ID" value="KAL3684283.1"/>
    <property type="molecule type" value="Genomic_DNA"/>
</dbReference>
<organism evidence="2 3">
    <name type="scientific">Riccia sorocarpa</name>
    <dbReference type="NCBI Taxonomy" id="122646"/>
    <lineage>
        <taxon>Eukaryota</taxon>
        <taxon>Viridiplantae</taxon>
        <taxon>Streptophyta</taxon>
        <taxon>Embryophyta</taxon>
        <taxon>Marchantiophyta</taxon>
        <taxon>Marchantiopsida</taxon>
        <taxon>Marchantiidae</taxon>
        <taxon>Marchantiales</taxon>
        <taxon>Ricciaceae</taxon>
        <taxon>Riccia</taxon>
    </lineage>
</organism>
<evidence type="ECO:0000256" key="1">
    <source>
        <dbReference type="SAM" id="MobiDB-lite"/>
    </source>
</evidence>
<gene>
    <name evidence="2" type="ORF">R1sor_002305</name>
</gene>
<dbReference type="Proteomes" id="UP001633002">
    <property type="component" value="Unassembled WGS sequence"/>
</dbReference>
<feature type="compositionally biased region" description="Polar residues" evidence="1">
    <location>
        <begin position="201"/>
        <end position="218"/>
    </location>
</feature>
<feature type="region of interest" description="Disordered" evidence="1">
    <location>
        <begin position="138"/>
        <end position="242"/>
    </location>
</feature>
<name>A0ABD3GYS4_9MARC</name>